<proteinExistence type="predicted"/>
<dbReference type="SMART" id="SM00367">
    <property type="entry name" value="LRR_CC"/>
    <property type="match status" value="6"/>
</dbReference>
<dbReference type="Pfam" id="PF13516">
    <property type="entry name" value="LRR_6"/>
    <property type="match status" value="1"/>
</dbReference>
<dbReference type="EMBL" id="SKCS01000282">
    <property type="protein sequence ID" value="TNN11705.1"/>
    <property type="molecule type" value="Genomic_DNA"/>
</dbReference>
<sequence>MSLIMSDCVLNCLKEVSWGYPGYRVTFLVVEALLERFSHILTYVKLTKWSFKRSPRICSLLLKCLAIEYLDVASCYARPHFLVNSVSSESSRLTYLILSGHSDISDEDLNIILMNLTGRLKLLDISSCLQLTDVSLLAVYTYLPHLETLLAKWCYGFTDSGIQPTYATGALHPGLFNMKRLKTVDLSDCRQITGSSFVFNKSSDFVMHGLTSLRIGRVGSLHKDVLILIPYIAPQLRVLDISRSLASDETIDLLTYKLCNTLRELFVTSCENLTDQSLSSILRNIPFLQILDVSFCPFISPEGVSIFKSSMPYLHYVKAIYIGSRLNSTELN</sequence>
<accession>A0A4Z2D5E2</accession>
<comment type="caution">
    <text evidence="1">The sequence shown here is derived from an EMBL/GenBank/DDBJ whole genome shotgun (WGS) entry which is preliminary data.</text>
</comment>
<dbReference type="Gene3D" id="3.80.10.10">
    <property type="entry name" value="Ribonuclease Inhibitor"/>
    <property type="match status" value="2"/>
</dbReference>
<dbReference type="SUPFAM" id="SSF52047">
    <property type="entry name" value="RNI-like"/>
    <property type="match status" value="1"/>
</dbReference>
<dbReference type="InterPro" id="IPR006553">
    <property type="entry name" value="Leu-rich_rpt_Cys-con_subtyp"/>
</dbReference>
<dbReference type="Proteomes" id="UP000311919">
    <property type="component" value="Unassembled WGS sequence"/>
</dbReference>
<dbReference type="PANTHER" id="PTHR13318:SF95">
    <property type="entry name" value="F-BOX PROTEIN YLR352W"/>
    <property type="match status" value="1"/>
</dbReference>
<dbReference type="GO" id="GO:0031146">
    <property type="term" value="P:SCF-dependent proteasomal ubiquitin-dependent protein catabolic process"/>
    <property type="evidence" value="ECO:0007669"/>
    <property type="project" value="TreeGrafter"/>
</dbReference>
<evidence type="ECO:0000313" key="2">
    <source>
        <dbReference type="Proteomes" id="UP000311919"/>
    </source>
</evidence>
<organism evidence="1 2">
    <name type="scientific">Schistosoma japonicum</name>
    <name type="common">Blood fluke</name>
    <dbReference type="NCBI Taxonomy" id="6182"/>
    <lineage>
        <taxon>Eukaryota</taxon>
        <taxon>Metazoa</taxon>
        <taxon>Spiralia</taxon>
        <taxon>Lophotrochozoa</taxon>
        <taxon>Platyhelminthes</taxon>
        <taxon>Trematoda</taxon>
        <taxon>Digenea</taxon>
        <taxon>Strigeidida</taxon>
        <taxon>Schistosomatoidea</taxon>
        <taxon>Schistosomatidae</taxon>
        <taxon>Schistosoma</taxon>
    </lineage>
</organism>
<dbReference type="OrthoDB" id="27842at2759"/>
<protein>
    <submittedName>
        <fullName evidence="1">F-box/LRR-repeat protein</fullName>
    </submittedName>
</protein>
<dbReference type="AlphaFoldDB" id="A0A4Z2D5E2"/>
<name>A0A4Z2D5E2_SCHJA</name>
<dbReference type="GO" id="GO:0019005">
    <property type="term" value="C:SCF ubiquitin ligase complex"/>
    <property type="evidence" value="ECO:0007669"/>
    <property type="project" value="TreeGrafter"/>
</dbReference>
<reference evidence="1 2" key="1">
    <citation type="submission" date="2019-03" db="EMBL/GenBank/DDBJ databases">
        <title>An improved genome assembly of the fluke Schistosoma japonicum.</title>
        <authorList>
            <person name="Hu W."/>
            <person name="Luo F."/>
            <person name="Yin M."/>
            <person name="Mo X."/>
            <person name="Sun C."/>
            <person name="Wu Q."/>
            <person name="Zhu B."/>
            <person name="Xiang M."/>
            <person name="Wang J."/>
            <person name="Wang Y."/>
            <person name="Zhang T."/>
            <person name="Xu B."/>
            <person name="Zheng H."/>
            <person name="Feng Z."/>
        </authorList>
    </citation>
    <scope>NUCLEOTIDE SEQUENCE [LARGE SCALE GENOMIC DNA]</scope>
    <source>
        <strain evidence="1">HuSjv2</strain>
        <tissue evidence="1">Worms</tissue>
    </source>
</reference>
<evidence type="ECO:0000313" key="1">
    <source>
        <dbReference type="EMBL" id="TNN11705.1"/>
    </source>
</evidence>
<dbReference type="InterPro" id="IPR032675">
    <property type="entry name" value="LRR_dom_sf"/>
</dbReference>
<keyword evidence="2" id="KW-1185">Reference proteome</keyword>
<dbReference type="InterPro" id="IPR001611">
    <property type="entry name" value="Leu-rich_rpt"/>
</dbReference>
<dbReference type="PANTHER" id="PTHR13318">
    <property type="entry name" value="PARTNER OF PAIRED, ISOFORM B-RELATED"/>
    <property type="match status" value="1"/>
</dbReference>
<gene>
    <name evidence="1" type="ORF">EWB00_004238</name>
</gene>
<dbReference type="STRING" id="6182.A0A4Z2D5E2"/>